<dbReference type="AlphaFoldDB" id="A0A9K3Q5M4"/>
<dbReference type="Proteomes" id="UP000693970">
    <property type="component" value="Unassembled WGS sequence"/>
</dbReference>
<proteinExistence type="predicted"/>
<reference evidence="1" key="2">
    <citation type="submission" date="2021-04" db="EMBL/GenBank/DDBJ databases">
        <authorList>
            <person name="Podell S."/>
        </authorList>
    </citation>
    <scope>NUCLEOTIDE SEQUENCE</scope>
    <source>
        <strain evidence="1">Hildebrandi</strain>
    </source>
</reference>
<dbReference type="OrthoDB" id="55352at2759"/>
<evidence type="ECO:0000313" key="1">
    <source>
        <dbReference type="EMBL" id="KAG7371230.1"/>
    </source>
</evidence>
<accession>A0A9K3Q5M4</accession>
<dbReference type="EMBL" id="JAGRRH010000004">
    <property type="protein sequence ID" value="KAG7371230.1"/>
    <property type="molecule type" value="Genomic_DNA"/>
</dbReference>
<name>A0A9K3Q5M4_9STRA</name>
<reference evidence="1" key="1">
    <citation type="journal article" date="2021" name="Sci. Rep.">
        <title>Diploid genomic architecture of Nitzschia inconspicua, an elite biomass production diatom.</title>
        <authorList>
            <person name="Oliver A."/>
            <person name="Podell S."/>
            <person name="Pinowska A."/>
            <person name="Traller J.C."/>
            <person name="Smith S.R."/>
            <person name="McClure R."/>
            <person name="Beliaev A."/>
            <person name="Bohutskyi P."/>
            <person name="Hill E.A."/>
            <person name="Rabines A."/>
            <person name="Zheng H."/>
            <person name="Allen L.Z."/>
            <person name="Kuo A."/>
            <person name="Grigoriev I.V."/>
            <person name="Allen A.E."/>
            <person name="Hazlebeck D."/>
            <person name="Allen E.E."/>
        </authorList>
    </citation>
    <scope>NUCLEOTIDE SEQUENCE</scope>
    <source>
        <strain evidence="1">Hildebrandi</strain>
    </source>
</reference>
<sequence length="230" mass="25723">MGKPIIIAPTSSAASQSSLLTSFADHGSSIWNCLKNIVPFRLSIQWSKLHRQLNFNSLTTSLLSSMLIVWLPTLAAQGAWLELLLMGMSLASNSKLRFYTQYELWPAAWSTLKKILLGEVWKHVWEFVLHPFPANVLVPTRKEWSSSSKGGNDDNALPIDEGAVRSNFMKSLSSSMANLWHRMHVRIDKMTSSLLKKTVEKTVETSVGQLFPDPWSSDLSSPNKRHVSAA</sequence>
<protein>
    <submittedName>
        <fullName evidence="1">Uncharacterized protein</fullName>
    </submittedName>
</protein>
<gene>
    <name evidence="1" type="ORF">IV203_019800</name>
</gene>
<comment type="caution">
    <text evidence="1">The sequence shown here is derived from an EMBL/GenBank/DDBJ whole genome shotgun (WGS) entry which is preliminary data.</text>
</comment>
<organism evidence="1 2">
    <name type="scientific">Nitzschia inconspicua</name>
    <dbReference type="NCBI Taxonomy" id="303405"/>
    <lineage>
        <taxon>Eukaryota</taxon>
        <taxon>Sar</taxon>
        <taxon>Stramenopiles</taxon>
        <taxon>Ochrophyta</taxon>
        <taxon>Bacillariophyta</taxon>
        <taxon>Bacillariophyceae</taxon>
        <taxon>Bacillariophycidae</taxon>
        <taxon>Bacillariales</taxon>
        <taxon>Bacillariaceae</taxon>
        <taxon>Nitzschia</taxon>
    </lineage>
</organism>
<evidence type="ECO:0000313" key="2">
    <source>
        <dbReference type="Proteomes" id="UP000693970"/>
    </source>
</evidence>
<keyword evidence="2" id="KW-1185">Reference proteome</keyword>